<feature type="binding site" description="axial binding residue" evidence="12">
    <location>
        <position position="609"/>
    </location>
    <ligand>
        <name>heme c</name>
        <dbReference type="ChEBI" id="CHEBI:61717"/>
    </ligand>
    <ligandPart>
        <name>Fe</name>
        <dbReference type="ChEBI" id="CHEBI:18248"/>
    </ligandPart>
</feature>
<feature type="binding site" evidence="11">
    <location>
        <begin position="399"/>
        <end position="400"/>
    </location>
    <ligand>
        <name>pyrroloquinoline quinone</name>
        <dbReference type="ChEBI" id="CHEBI:58442"/>
    </ligand>
</feature>
<organism evidence="14 15">
    <name type="scientific">Sphingomonas cavernae</name>
    <dbReference type="NCBI Taxonomy" id="2320861"/>
    <lineage>
        <taxon>Bacteria</taxon>
        <taxon>Pseudomonadati</taxon>
        <taxon>Pseudomonadota</taxon>
        <taxon>Alphaproteobacteria</taxon>
        <taxon>Sphingomonadales</taxon>
        <taxon>Sphingomonadaceae</taxon>
        <taxon>Sphingomonas</taxon>
    </lineage>
</organism>
<evidence type="ECO:0000256" key="2">
    <source>
        <dbReference type="ARBA" id="ARBA00022617"/>
    </source>
</evidence>
<dbReference type="AlphaFoldDB" id="A0A418WSA1"/>
<comment type="cofactor">
    <cofactor evidence="11">
        <name>pyrroloquinoline quinone</name>
        <dbReference type="ChEBI" id="CHEBI:58442"/>
    </cofactor>
    <text evidence="11">Binds 1 PQQ group per subunit.</text>
</comment>
<dbReference type="Gene3D" id="1.10.760.10">
    <property type="entry name" value="Cytochrome c-like domain"/>
    <property type="match status" value="1"/>
</dbReference>
<dbReference type="GO" id="GO:0009055">
    <property type="term" value="F:electron transfer activity"/>
    <property type="evidence" value="ECO:0007669"/>
    <property type="project" value="InterPro"/>
</dbReference>
<gene>
    <name evidence="14" type="ORF">D3876_00780</name>
</gene>
<evidence type="ECO:0000256" key="10">
    <source>
        <dbReference type="PIRSR" id="PIRSR617512-1"/>
    </source>
</evidence>
<evidence type="ECO:0000256" key="11">
    <source>
        <dbReference type="PIRSR" id="PIRSR617512-2"/>
    </source>
</evidence>
<feature type="binding site" description="axial binding residue" evidence="12">
    <location>
        <position position="649"/>
    </location>
    <ligand>
        <name>heme c</name>
        <dbReference type="ChEBI" id="CHEBI:61717"/>
    </ligand>
    <ligandPart>
        <name>Fe</name>
        <dbReference type="ChEBI" id="CHEBI:18248"/>
    </ligandPart>
</feature>
<dbReference type="Pfam" id="PF01011">
    <property type="entry name" value="PQQ"/>
    <property type="match status" value="2"/>
</dbReference>
<dbReference type="GO" id="GO:0005509">
    <property type="term" value="F:calcium ion binding"/>
    <property type="evidence" value="ECO:0007669"/>
    <property type="project" value="InterPro"/>
</dbReference>
<evidence type="ECO:0000313" key="14">
    <source>
        <dbReference type="EMBL" id="RJF94140.1"/>
    </source>
</evidence>
<dbReference type="PROSITE" id="PS51007">
    <property type="entry name" value="CYTC"/>
    <property type="match status" value="1"/>
</dbReference>
<dbReference type="Proteomes" id="UP000286100">
    <property type="component" value="Unassembled WGS sequence"/>
</dbReference>
<dbReference type="Gene3D" id="2.140.10.10">
    <property type="entry name" value="Quinoprotein alcohol dehydrogenase-like superfamily"/>
    <property type="match status" value="1"/>
</dbReference>
<proteinExistence type="inferred from homology"/>
<dbReference type="InterPro" id="IPR036909">
    <property type="entry name" value="Cyt_c-like_dom_sf"/>
</dbReference>
<dbReference type="InterPro" id="IPR018391">
    <property type="entry name" value="PQQ_b-propeller_rpt"/>
</dbReference>
<comment type="cofactor">
    <cofactor evidence="12">
        <name>Ca(2+)</name>
        <dbReference type="ChEBI" id="CHEBI:29108"/>
    </cofactor>
    <text evidence="12">Binds 1 Ca(2+) ion per subunit.</text>
</comment>
<comment type="similarity">
    <text evidence="1">Belongs to the bacterial PQQ dehydrogenase family.</text>
</comment>
<evidence type="ECO:0000256" key="4">
    <source>
        <dbReference type="ARBA" id="ARBA00022729"/>
    </source>
</evidence>
<dbReference type="SUPFAM" id="SSF46626">
    <property type="entry name" value="Cytochrome c"/>
    <property type="match status" value="1"/>
</dbReference>
<keyword evidence="7 14" id="KW-0560">Oxidoreductase</keyword>
<dbReference type="OrthoDB" id="9794322at2"/>
<dbReference type="InterPro" id="IPR009056">
    <property type="entry name" value="Cyt_c-like_dom"/>
</dbReference>
<keyword evidence="8 12" id="KW-0408">Iron</keyword>
<dbReference type="GO" id="GO:0016020">
    <property type="term" value="C:membrane"/>
    <property type="evidence" value="ECO:0007669"/>
    <property type="project" value="InterPro"/>
</dbReference>
<dbReference type="SUPFAM" id="SSF50998">
    <property type="entry name" value="Quinoprotein alcohol dehydrogenase-like"/>
    <property type="match status" value="1"/>
</dbReference>
<dbReference type="InterPro" id="IPR002372">
    <property type="entry name" value="PQQ_rpt_dom"/>
</dbReference>
<evidence type="ECO:0000313" key="15">
    <source>
        <dbReference type="Proteomes" id="UP000286100"/>
    </source>
</evidence>
<dbReference type="NCBIfam" id="TIGR03075">
    <property type="entry name" value="PQQ_enz_alc_DH"/>
    <property type="match status" value="1"/>
</dbReference>
<feature type="domain" description="Cytochrome c" evidence="13">
    <location>
        <begin position="593"/>
        <end position="671"/>
    </location>
</feature>
<keyword evidence="9" id="KW-1015">Disulfide bond</keyword>
<keyword evidence="2 11" id="KW-0349">Heme</keyword>
<feature type="binding site" evidence="11">
    <location>
        <begin position="189"/>
        <end position="190"/>
    </location>
    <ligand>
        <name>pyrroloquinoline quinone</name>
        <dbReference type="ChEBI" id="CHEBI:58442"/>
    </ligand>
</feature>
<evidence type="ECO:0000256" key="9">
    <source>
        <dbReference type="ARBA" id="ARBA00023157"/>
    </source>
</evidence>
<keyword evidence="4" id="KW-0732">Signal</keyword>
<protein>
    <submittedName>
        <fullName evidence="14">PQQ-dependent dehydrogenase, methanol/ethanol family</fullName>
        <ecNumber evidence="14">1.1.2.-</ecNumber>
    </submittedName>
</protein>
<evidence type="ECO:0000256" key="7">
    <source>
        <dbReference type="ARBA" id="ARBA00023002"/>
    </source>
</evidence>
<dbReference type="InterPro" id="IPR011047">
    <property type="entry name" value="Quinoprotein_ADH-like_sf"/>
</dbReference>
<dbReference type="PANTHER" id="PTHR32303">
    <property type="entry name" value="QUINOPROTEIN ALCOHOL DEHYDROGENASE (CYTOCHROME C)"/>
    <property type="match status" value="1"/>
</dbReference>
<evidence type="ECO:0000256" key="1">
    <source>
        <dbReference type="ARBA" id="ARBA00008156"/>
    </source>
</evidence>
<feature type="binding site" evidence="11">
    <location>
        <position position="129"/>
    </location>
    <ligand>
        <name>pyrroloquinoline quinone</name>
        <dbReference type="ChEBI" id="CHEBI:58442"/>
    </ligand>
</feature>
<dbReference type="Pfam" id="PF13442">
    <property type="entry name" value="Cytochrome_CBB3"/>
    <property type="match status" value="1"/>
</dbReference>
<evidence type="ECO:0000259" key="13">
    <source>
        <dbReference type="PROSITE" id="PS51007"/>
    </source>
</evidence>
<dbReference type="GO" id="GO:0016614">
    <property type="term" value="F:oxidoreductase activity, acting on CH-OH group of donors"/>
    <property type="evidence" value="ECO:0007669"/>
    <property type="project" value="InterPro"/>
</dbReference>
<evidence type="ECO:0000256" key="3">
    <source>
        <dbReference type="ARBA" id="ARBA00022723"/>
    </source>
</evidence>
<dbReference type="SMART" id="SM00564">
    <property type="entry name" value="PQQ"/>
    <property type="match status" value="5"/>
</dbReference>
<feature type="binding site" evidence="12">
    <location>
        <position position="312"/>
    </location>
    <ligand>
        <name>Ca(2+)</name>
        <dbReference type="ChEBI" id="CHEBI:29108"/>
    </ligand>
</feature>
<dbReference type="EMBL" id="QYUM01000002">
    <property type="protein sequence ID" value="RJF94140.1"/>
    <property type="molecule type" value="Genomic_DNA"/>
</dbReference>
<keyword evidence="5 12" id="KW-0106">Calcium</keyword>
<evidence type="ECO:0000256" key="12">
    <source>
        <dbReference type="PIRSR" id="PIRSR617512-3"/>
    </source>
</evidence>
<feature type="binding site" description="covalent" evidence="11">
    <location>
        <position position="608"/>
    </location>
    <ligand>
        <name>heme c</name>
        <dbReference type="ChEBI" id="CHEBI:61717"/>
    </ligand>
</feature>
<dbReference type="GO" id="GO:0020037">
    <property type="term" value="F:heme binding"/>
    <property type="evidence" value="ECO:0007669"/>
    <property type="project" value="InterPro"/>
</dbReference>
<feature type="active site" description="Proton acceptor" evidence="10">
    <location>
        <position position="312"/>
    </location>
</feature>
<dbReference type="EC" id="1.1.2.-" evidence="14"/>
<keyword evidence="6 11" id="KW-0634">PQQ</keyword>
<feature type="binding site" evidence="12">
    <location>
        <position position="267"/>
    </location>
    <ligand>
        <name>Ca(2+)</name>
        <dbReference type="ChEBI" id="CHEBI:29108"/>
    </ligand>
</feature>
<accession>A0A418WSA1</accession>
<dbReference type="InterPro" id="IPR017512">
    <property type="entry name" value="PQQ_MeOH/EtOH_DH"/>
</dbReference>
<reference evidence="14 15" key="1">
    <citation type="submission" date="2018-09" db="EMBL/GenBank/DDBJ databases">
        <authorList>
            <person name="Zhu H."/>
        </authorList>
    </citation>
    <scope>NUCLEOTIDE SEQUENCE [LARGE SCALE GENOMIC DNA]</scope>
    <source>
        <strain evidence="14 15">K2R01-6</strain>
    </source>
</reference>
<feature type="binding site" evidence="11">
    <location>
        <position position="173"/>
    </location>
    <ligand>
        <name>pyrroloquinoline quinone</name>
        <dbReference type="ChEBI" id="CHEBI:58442"/>
    </ligand>
</feature>
<evidence type="ECO:0000256" key="6">
    <source>
        <dbReference type="ARBA" id="ARBA00022891"/>
    </source>
</evidence>
<sequence>MLAAMASLVNCTGVQGDRSAPSTNAAQITGTAENWASHGGGSDEAGYSRLDQIRVENAEALGLANWLDLDGEATLEATPLAVDGVLYFTGSYSSVYAVDAATGTLRWKYDPQIWKVNPAKMGMNFGVNRGVAYADGRVFVGVLDGRLVALDAATGKEQWSVDTLPPRTLHTITGAPRTFNGKVIIGNAGADANQRGYVTAYDQVTGRQLWRFYTVPGSPEANAGDPAMEMAAKTWGGEFWKQGLGGTVWNGITFDPELNRIYLGTGNGGPYNPKLRSPGGGDNLFLASIVALDADSGKYIWHYQVNPGEAWDYKATANMILATLPIDGAPRKVLMQAPTNGFFYVIDRETGKLISAEKTGKVTWAERIDLKTGRPVEAANIRYETGESILYPSMLGTHNWQDMSYNPKTGLVYIPYMKLGARYSTSVKPGELAFGGMTVQAWKQDPDDGTGALLAWDPVKQEQRWKVPIETLWNGGTLTTAGGLVFQGTADGYFSAYDAKTGKRVWRFNAGLGIIAAPISYVAGGKQYVSVLVGYGGTTAALSHILDVGWKYGAQPRRLLTFAIGGTGKLPPSPGRDMTVRPLDDPSITLDEKSVAKGQGLSIMCMACHGANMHSAGTPGPDLRESAIAMSEDDLWTVLHDGAMIERGMPAFPQLTRGQVHNLWSYIRATAREANGTRKTSEVQGASRF</sequence>
<evidence type="ECO:0000256" key="5">
    <source>
        <dbReference type="ARBA" id="ARBA00022837"/>
    </source>
</evidence>
<feature type="binding site" evidence="11">
    <location>
        <position position="247"/>
    </location>
    <ligand>
        <name>pyrroloquinoline quinone</name>
        <dbReference type="ChEBI" id="CHEBI:58442"/>
    </ligand>
</feature>
<comment type="caution">
    <text evidence="14">The sequence shown here is derived from an EMBL/GenBank/DDBJ whole genome shotgun (WGS) entry which is preliminary data.</text>
</comment>
<feature type="binding site" description="covalent" evidence="11">
    <location>
        <position position="605"/>
    </location>
    <ligand>
        <name>heme c</name>
        <dbReference type="ChEBI" id="CHEBI:61717"/>
    </ligand>
</feature>
<name>A0A418WSA1_9SPHN</name>
<comment type="cofactor">
    <cofactor evidence="11">
        <name>heme c</name>
        <dbReference type="ChEBI" id="CHEBI:61717"/>
    </cofactor>
    <text evidence="11">Binds 1 heme c group per subunit.</text>
</comment>
<evidence type="ECO:0000256" key="8">
    <source>
        <dbReference type="ARBA" id="ARBA00023004"/>
    </source>
</evidence>
<keyword evidence="15" id="KW-1185">Reference proteome</keyword>
<keyword evidence="3 12" id="KW-0479">Metal-binding</keyword>
<feature type="binding site" evidence="11">
    <location>
        <position position="76"/>
    </location>
    <ligand>
        <name>pyrroloquinoline quinone</name>
        <dbReference type="ChEBI" id="CHEBI:58442"/>
    </ligand>
</feature>